<dbReference type="AlphaFoldDB" id="A0A0H4I8U1"/>
<keyword evidence="4" id="KW-0812">Transmembrane</keyword>
<feature type="domain" description="TonB-dependent receptor-like beta-barrel" evidence="8">
    <location>
        <begin position="61"/>
        <end position="563"/>
    </location>
</feature>
<gene>
    <name evidence="9" type="ORF">ABA45_01050</name>
</gene>
<dbReference type="KEGG" id="mpq:ABA45_01050"/>
<keyword evidence="5" id="KW-0798">TonB box</keyword>
<evidence type="ECO:0000256" key="4">
    <source>
        <dbReference type="ARBA" id="ARBA00022692"/>
    </source>
</evidence>
<dbReference type="PATRIC" id="fig|330734.3.peg.227"/>
<evidence type="ECO:0000256" key="1">
    <source>
        <dbReference type="ARBA" id="ARBA00004571"/>
    </source>
</evidence>
<evidence type="ECO:0000256" key="5">
    <source>
        <dbReference type="ARBA" id="ARBA00023077"/>
    </source>
</evidence>
<keyword evidence="2" id="KW-0813">Transport</keyword>
<keyword evidence="6" id="KW-0472">Membrane</keyword>
<dbReference type="GO" id="GO:0015344">
    <property type="term" value="F:siderophore uptake transmembrane transporter activity"/>
    <property type="evidence" value="ECO:0007669"/>
    <property type="project" value="TreeGrafter"/>
</dbReference>
<dbReference type="SUPFAM" id="SSF56935">
    <property type="entry name" value="Porins"/>
    <property type="match status" value="1"/>
</dbReference>
<evidence type="ECO:0000256" key="7">
    <source>
        <dbReference type="ARBA" id="ARBA00023237"/>
    </source>
</evidence>
<proteinExistence type="predicted"/>
<dbReference type="EMBL" id="CP011494">
    <property type="protein sequence ID" value="AKO54148.1"/>
    <property type="molecule type" value="Genomic_DNA"/>
</dbReference>
<dbReference type="GO" id="GO:0009279">
    <property type="term" value="C:cell outer membrane"/>
    <property type="evidence" value="ECO:0007669"/>
    <property type="project" value="UniProtKB-SubCell"/>
</dbReference>
<organism evidence="9 10">
    <name type="scientific">Marinobacter psychrophilus</name>
    <dbReference type="NCBI Taxonomy" id="330734"/>
    <lineage>
        <taxon>Bacteria</taxon>
        <taxon>Pseudomonadati</taxon>
        <taxon>Pseudomonadota</taxon>
        <taxon>Gammaproteobacteria</taxon>
        <taxon>Pseudomonadales</taxon>
        <taxon>Marinobacteraceae</taxon>
        <taxon>Marinobacter</taxon>
    </lineage>
</organism>
<keyword evidence="9" id="KW-0675">Receptor</keyword>
<keyword evidence="3" id="KW-1134">Transmembrane beta strand</keyword>
<evidence type="ECO:0000256" key="2">
    <source>
        <dbReference type="ARBA" id="ARBA00022448"/>
    </source>
</evidence>
<evidence type="ECO:0000256" key="3">
    <source>
        <dbReference type="ARBA" id="ARBA00022452"/>
    </source>
</evidence>
<evidence type="ECO:0000256" key="6">
    <source>
        <dbReference type="ARBA" id="ARBA00023136"/>
    </source>
</evidence>
<dbReference type="STRING" id="330734.ABA45_01050"/>
<accession>A0A0H4I8U1</accession>
<sequence>MGGRGLEPVIRGQSQERVGVLLDGIRVEGACPNRMDPPTSRLSSALAPTLQVLTNNRTLRWGPVAGGQIVATTADPAFNGRTTTGQITVGGTDNGNGKLANAAAAVGSDDAWLRLSGGYDEANDYEDGSGNEVRSAYKNAEGRVEGGWRSASDVYVKTMASRQEERDVKYAGSGMDAPKTDTDFYRLELGAPVAKGEWSLLAWQADVDHIMDNFSLRSAGMMKMQTNSTTETRGLRFILDQSPTSRIDWAAGVDVETNDWDATLLNVNGAMPMTASLMWPGVERERAGVFAEAFMRFGSAAKVGAGLRYDRVEMDATKANQSVGMSSPAALYSKEYNVDAVPVNDDNVSGFASAEWRLPHQQALTLTASRSVRSPGVTERYIARSTMADSWIGNPQLDTEKHYKLELALKGQSSQWHWKPVIWMDQVADFVRRYKTNTSGCSKSNGCTRYENIDARLLGVEASLGWSDGTWSSNSALAAVRGENRDDNKALAQIPPLQFVQTLAWQQQGHSIEAQWQLARSQDRIDLASGLDAGTSAGYGVFNLFGSHPLTRYLTFNWALDNLFDNTWAPHVSRRNSDPFNTEAVRVNEPGRTVRAALTARW</sequence>
<dbReference type="InterPro" id="IPR000531">
    <property type="entry name" value="Beta-barrel_TonB"/>
</dbReference>
<evidence type="ECO:0000259" key="8">
    <source>
        <dbReference type="Pfam" id="PF00593"/>
    </source>
</evidence>
<dbReference type="InterPro" id="IPR036942">
    <property type="entry name" value="Beta-barrel_TonB_sf"/>
</dbReference>
<evidence type="ECO:0000313" key="10">
    <source>
        <dbReference type="Proteomes" id="UP000036406"/>
    </source>
</evidence>
<keyword evidence="7" id="KW-0998">Cell outer membrane</keyword>
<dbReference type="GO" id="GO:0044718">
    <property type="term" value="P:siderophore transmembrane transport"/>
    <property type="evidence" value="ECO:0007669"/>
    <property type="project" value="TreeGrafter"/>
</dbReference>
<reference evidence="9 10" key="1">
    <citation type="submission" date="2015-05" db="EMBL/GenBank/DDBJ databases">
        <title>Complete genome of Marinobacter psychrophilus strain 20041T isolated from sea-ice of the Canadian Basin.</title>
        <authorList>
            <person name="Song L."/>
            <person name="Ren L."/>
            <person name="Yu Y."/>
            <person name="Wang X."/>
        </authorList>
    </citation>
    <scope>NUCLEOTIDE SEQUENCE [LARGE SCALE GENOMIC DNA]</scope>
    <source>
        <strain evidence="9 10">20041</strain>
    </source>
</reference>
<evidence type="ECO:0000313" key="9">
    <source>
        <dbReference type="EMBL" id="AKO54148.1"/>
    </source>
</evidence>
<dbReference type="PANTHER" id="PTHR30069:SF49">
    <property type="entry name" value="OUTER MEMBRANE PROTEIN C"/>
    <property type="match status" value="1"/>
</dbReference>
<name>A0A0H4I8U1_9GAMM</name>
<dbReference type="InterPro" id="IPR039426">
    <property type="entry name" value="TonB-dep_rcpt-like"/>
</dbReference>
<dbReference type="Gene3D" id="2.40.170.20">
    <property type="entry name" value="TonB-dependent receptor, beta-barrel domain"/>
    <property type="match status" value="1"/>
</dbReference>
<protein>
    <submittedName>
        <fullName evidence="9">TonB-dependent receptor</fullName>
    </submittedName>
</protein>
<dbReference type="Proteomes" id="UP000036406">
    <property type="component" value="Chromosome"/>
</dbReference>
<comment type="subcellular location">
    <subcellularLocation>
        <location evidence="1">Cell outer membrane</location>
        <topology evidence="1">Multi-pass membrane protein</topology>
    </subcellularLocation>
</comment>
<keyword evidence="10" id="KW-1185">Reference proteome</keyword>
<dbReference type="PANTHER" id="PTHR30069">
    <property type="entry name" value="TONB-DEPENDENT OUTER MEMBRANE RECEPTOR"/>
    <property type="match status" value="1"/>
</dbReference>
<dbReference type="Pfam" id="PF00593">
    <property type="entry name" value="TonB_dep_Rec_b-barrel"/>
    <property type="match status" value="1"/>
</dbReference>